<dbReference type="PANTHER" id="PTHR15185">
    <property type="entry name" value="BCL9"/>
    <property type="match status" value="1"/>
</dbReference>
<dbReference type="Proteomes" id="UP001233999">
    <property type="component" value="Unassembled WGS sequence"/>
</dbReference>
<dbReference type="GO" id="GO:1990907">
    <property type="term" value="C:beta-catenin-TCF complex"/>
    <property type="evidence" value="ECO:0007669"/>
    <property type="project" value="TreeGrafter"/>
</dbReference>
<feature type="region of interest" description="Disordered" evidence="4">
    <location>
        <begin position="538"/>
        <end position="682"/>
    </location>
</feature>
<keyword evidence="3" id="KW-0539">Nucleus</keyword>
<evidence type="ECO:0000313" key="6">
    <source>
        <dbReference type="EMBL" id="KAJ9574013.1"/>
    </source>
</evidence>
<feature type="compositionally biased region" description="Low complexity" evidence="4">
    <location>
        <begin position="493"/>
        <end position="507"/>
    </location>
</feature>
<dbReference type="PANTHER" id="PTHR15185:SF6">
    <property type="entry name" value="B-CELL LYMPHOMA 9 BETA-CATENIN BINDING DOMAIN-CONTAINING PROTEIN"/>
    <property type="match status" value="1"/>
</dbReference>
<protein>
    <recommendedName>
        <fullName evidence="5">B-cell lymphoma 9 beta-catenin binding domain-containing protein</fullName>
    </recommendedName>
</protein>
<feature type="compositionally biased region" description="Polar residues" evidence="4">
    <location>
        <begin position="576"/>
        <end position="593"/>
    </location>
</feature>
<dbReference type="GO" id="GO:0003713">
    <property type="term" value="F:transcription coactivator activity"/>
    <property type="evidence" value="ECO:0007669"/>
    <property type="project" value="InterPro"/>
</dbReference>
<accession>A0AAD7Z5U4</accession>
<sequence length="999" mass="105348">VHLKQPNLRRAIPKTNLHHATQLRLKLMEALAMNLVMPMPLPRQMEYNLFPSNVINKQPGTMEAQYMQQQSQIFVFSTALANKSAEAVLEGHFSTIIAYHCAQPGTKKYLEKHPLKTNQFNRQNPAQWLNSLALMKQKAGPGVMKAQVPKSYAKNNNMMNNNATNSMMQSCTNSVLAGCPASTALTQGNAPMKTPGIDSPCMMPGSPNTNPMLPGGMGHHSPNNPGMITGGAPDIAGSPIMNPQPTLTGVKVPDENLTPQQRQHREEQLATLRKMQQMLFPEHQSPIPEGGNVNQQSEITPTSVAAQIEWQKLQQQYFEERKKKVPSGLVMGGSGSGIGSPAGSSMGMGSGPRTQGPPPPYHQATRSASVPNAMPSPNPASPNNQTSNLSLPSPRAASGLNSPADPNRQQFPIGGNGPSPTGTHSTSLESPNASRPLNLSNPSTPVSTHLSPSAARKDSATEFPSLTSGSTSQPSTTASNQPTVDGMYCRTLQSMAQQKQQQQSNQSTKEPNLMPVPSPQQIQYLNTFDGQELTIQKQPNTSLKDTNIRSPTLPAPNLDSNLQTSSSDITGAGTPLTPTSMEVGSRFPPTSSEIGRFPIPSPHTPGAPSSTETKNQSQRFPGPSPQNQGSLTPGIDPLVKTPTTEVGTRFLNSSPQMVDGMGPPRMPAPGSGPTSTSPSVTNPTQNYMQQTAPAVAGMKVSSHFLEVSPSGNNSTAMDVSPTSSGNFTCMRSENVPLNPNGNGGIPCNGKSAHFDPITSMAQMSQQLTNSVANSPGGQNPGLMNSIPGGMLPFNSNMHPMQMNEMSGCSGLPDGQTSGGSLMNPMGPGGPGNQSGPGNFVGMPLQNAPPHSYSPNSSVSAGMVQCSGGVNTTSSMNQPIMHANSSASPKPGNMIMGLPSRGSQSPYTSSPVPQRMIGRPPYSGTNVQVKPSAPNTIQYLPAKPQTGSSGPRGPPSLDFLQRFANPLSNLDTKVPTHNLQYFPAGGQPSTTNMGRLPTCP</sequence>
<reference evidence="6" key="1">
    <citation type="journal article" date="2023" name="IScience">
        <title>Live-bearing cockroach genome reveals convergent evolutionary mechanisms linked to viviparity in insects and beyond.</title>
        <authorList>
            <person name="Fouks B."/>
            <person name="Harrison M.C."/>
            <person name="Mikhailova A.A."/>
            <person name="Marchal E."/>
            <person name="English S."/>
            <person name="Carruthers M."/>
            <person name="Jennings E.C."/>
            <person name="Chiamaka E.L."/>
            <person name="Frigard R.A."/>
            <person name="Pippel M."/>
            <person name="Attardo G.M."/>
            <person name="Benoit J.B."/>
            <person name="Bornberg-Bauer E."/>
            <person name="Tobe S.S."/>
        </authorList>
    </citation>
    <scope>NUCLEOTIDE SEQUENCE</scope>
    <source>
        <strain evidence="6">Stay&amp;Tobe</strain>
    </source>
</reference>
<comment type="similarity">
    <text evidence="2">Belongs to the BCL9 family.</text>
</comment>
<comment type="subcellular location">
    <subcellularLocation>
        <location evidence="1">Nucleus</location>
    </subcellularLocation>
</comment>
<feature type="compositionally biased region" description="Polar residues" evidence="4">
    <location>
        <begin position="558"/>
        <end position="569"/>
    </location>
</feature>
<evidence type="ECO:0000256" key="2">
    <source>
        <dbReference type="ARBA" id="ARBA00009200"/>
    </source>
</evidence>
<feature type="compositionally biased region" description="Polar residues" evidence="4">
    <location>
        <begin position="462"/>
        <end position="483"/>
    </location>
</feature>
<proteinExistence type="inferred from homology"/>
<name>A0AAD7Z5U4_DIPPU</name>
<gene>
    <name evidence="6" type="ORF">L9F63_008610</name>
</gene>
<evidence type="ECO:0000256" key="1">
    <source>
        <dbReference type="ARBA" id="ARBA00004123"/>
    </source>
</evidence>
<feature type="compositionally biased region" description="Polar residues" evidence="4">
    <location>
        <begin position="538"/>
        <end position="550"/>
    </location>
</feature>
<reference evidence="6" key="2">
    <citation type="submission" date="2023-05" db="EMBL/GenBank/DDBJ databases">
        <authorList>
            <person name="Fouks B."/>
        </authorList>
    </citation>
    <scope>NUCLEOTIDE SEQUENCE</scope>
    <source>
        <strain evidence="6">Stay&amp;Tobe</strain>
        <tissue evidence="6">Testes</tissue>
    </source>
</reference>
<dbReference type="InterPro" id="IPR015668">
    <property type="entry name" value="Bcl-9/Bcl-9l"/>
</dbReference>
<feature type="non-terminal residue" evidence="6">
    <location>
        <position position="999"/>
    </location>
</feature>
<evidence type="ECO:0000256" key="4">
    <source>
        <dbReference type="SAM" id="MobiDB-lite"/>
    </source>
</evidence>
<organism evidence="6 7">
    <name type="scientific">Diploptera punctata</name>
    <name type="common">Pacific beetle cockroach</name>
    <dbReference type="NCBI Taxonomy" id="6984"/>
    <lineage>
        <taxon>Eukaryota</taxon>
        <taxon>Metazoa</taxon>
        <taxon>Ecdysozoa</taxon>
        <taxon>Arthropoda</taxon>
        <taxon>Hexapoda</taxon>
        <taxon>Insecta</taxon>
        <taxon>Pterygota</taxon>
        <taxon>Neoptera</taxon>
        <taxon>Polyneoptera</taxon>
        <taxon>Dictyoptera</taxon>
        <taxon>Blattodea</taxon>
        <taxon>Blaberoidea</taxon>
        <taxon>Blaberidae</taxon>
        <taxon>Diplopterinae</taxon>
        <taxon>Diploptera</taxon>
    </lineage>
</organism>
<dbReference type="Pfam" id="PF11502">
    <property type="entry name" value="BCL9"/>
    <property type="match status" value="1"/>
</dbReference>
<dbReference type="AlphaFoldDB" id="A0AAD7Z5U4"/>
<feature type="region of interest" description="Disordered" evidence="4">
    <location>
        <begin position="326"/>
        <end position="519"/>
    </location>
</feature>
<evidence type="ECO:0000313" key="7">
    <source>
        <dbReference type="Proteomes" id="UP001233999"/>
    </source>
</evidence>
<feature type="compositionally biased region" description="Polar residues" evidence="4">
    <location>
        <begin position="418"/>
        <end position="451"/>
    </location>
</feature>
<feature type="compositionally biased region" description="Low complexity" evidence="4">
    <location>
        <begin position="669"/>
        <end position="682"/>
    </location>
</feature>
<feature type="domain" description="B-cell lymphoma 9 beta-catenin binding" evidence="5">
    <location>
        <begin position="256"/>
        <end position="286"/>
    </location>
</feature>
<comment type="caution">
    <text evidence="6">The sequence shown here is derived from an EMBL/GenBank/DDBJ whole genome shotgun (WGS) entry which is preliminary data.</text>
</comment>
<keyword evidence="7" id="KW-1185">Reference proteome</keyword>
<evidence type="ECO:0000256" key="3">
    <source>
        <dbReference type="ARBA" id="ARBA00023242"/>
    </source>
</evidence>
<feature type="compositionally biased region" description="Gly residues" evidence="4">
    <location>
        <begin position="330"/>
        <end position="350"/>
    </location>
</feature>
<feature type="compositionally biased region" description="Polar residues" evidence="4">
    <location>
        <begin position="641"/>
        <end position="656"/>
    </location>
</feature>
<feature type="compositionally biased region" description="Polar residues" evidence="4">
    <location>
        <begin position="607"/>
        <end position="631"/>
    </location>
</feature>
<evidence type="ECO:0000259" key="5">
    <source>
        <dbReference type="Pfam" id="PF11502"/>
    </source>
</evidence>
<dbReference type="EMBL" id="JASPKZ010010660">
    <property type="protein sequence ID" value="KAJ9574013.1"/>
    <property type="molecule type" value="Genomic_DNA"/>
</dbReference>
<dbReference type="InterPro" id="IPR024670">
    <property type="entry name" value="BCL9_beta-catenin-bd_dom"/>
</dbReference>
<dbReference type="GO" id="GO:0060070">
    <property type="term" value="P:canonical Wnt signaling pathway"/>
    <property type="evidence" value="ECO:0007669"/>
    <property type="project" value="InterPro"/>
</dbReference>
<dbReference type="GO" id="GO:0008013">
    <property type="term" value="F:beta-catenin binding"/>
    <property type="evidence" value="ECO:0007669"/>
    <property type="project" value="InterPro"/>
</dbReference>
<dbReference type="GO" id="GO:0045944">
    <property type="term" value="P:positive regulation of transcription by RNA polymerase II"/>
    <property type="evidence" value="ECO:0007669"/>
    <property type="project" value="TreeGrafter"/>
</dbReference>